<keyword evidence="3" id="KW-0548">Nucleotidyltransferase</keyword>
<dbReference type="FunFam" id="1.10.150.20:FF:000070">
    <property type="entry name" value="DNA polymerase I, putative"/>
    <property type="match status" value="1"/>
</dbReference>
<proteinExistence type="predicted"/>
<organism evidence="7 8">
    <name type="scientific">Paralvinella palmiformis</name>
    <dbReference type="NCBI Taxonomy" id="53620"/>
    <lineage>
        <taxon>Eukaryota</taxon>
        <taxon>Metazoa</taxon>
        <taxon>Spiralia</taxon>
        <taxon>Lophotrochozoa</taxon>
        <taxon>Annelida</taxon>
        <taxon>Polychaeta</taxon>
        <taxon>Sedentaria</taxon>
        <taxon>Canalipalpata</taxon>
        <taxon>Terebellida</taxon>
        <taxon>Terebelliformia</taxon>
        <taxon>Alvinellidae</taxon>
        <taxon>Paralvinella</taxon>
    </lineage>
</organism>
<evidence type="ECO:0000256" key="2">
    <source>
        <dbReference type="ARBA" id="ARBA00022679"/>
    </source>
</evidence>
<comment type="catalytic activity">
    <reaction evidence="5">
        <text>DNA(n) + a 2'-deoxyribonucleoside 5'-triphosphate = DNA(n+1) + diphosphate</text>
        <dbReference type="Rhea" id="RHEA:22508"/>
        <dbReference type="Rhea" id="RHEA-COMP:17339"/>
        <dbReference type="Rhea" id="RHEA-COMP:17340"/>
        <dbReference type="ChEBI" id="CHEBI:33019"/>
        <dbReference type="ChEBI" id="CHEBI:61560"/>
        <dbReference type="ChEBI" id="CHEBI:173112"/>
        <dbReference type="EC" id="2.7.7.7"/>
    </reaction>
</comment>
<dbReference type="InterPro" id="IPR002298">
    <property type="entry name" value="DNA_polymerase_A"/>
</dbReference>
<sequence>MGKVATDVHGVSTRGQHHTLTSCSISMRHAFVPFKGGVILAADYSQLELRILAHLSGDRKLRNILNSGGDVFKTIAAQWKGVDIDNISDTDRQQAKQVCYGMIYGIGPKALGEQIGLDEEDAAVFMESFKSKYSGIRKYLQVTVQKCREMGYVETISGRRRYLPAIRDKNVHTKSHAERQAVNTTVQGSAADLVKKAMINIDAALWQMYPDTRITHKQKRVSSGSATCCHGSHTQCNKCSLRGAFFVLQLHDELIYEVNEQDLNQVAALVKYTMESAMKLSVCLPVKLKMGPTWGSIEEIHI</sequence>
<dbReference type="GO" id="GO:0097681">
    <property type="term" value="P:double-strand break repair via alternative nonhomologous end joining"/>
    <property type="evidence" value="ECO:0007669"/>
    <property type="project" value="TreeGrafter"/>
</dbReference>
<dbReference type="SMART" id="SM00482">
    <property type="entry name" value="POLAc"/>
    <property type="match status" value="1"/>
</dbReference>
<dbReference type="AlphaFoldDB" id="A0AAD9KD77"/>
<dbReference type="InterPro" id="IPR043502">
    <property type="entry name" value="DNA/RNA_pol_sf"/>
</dbReference>
<accession>A0AAD9KD77</accession>
<dbReference type="Gene3D" id="1.10.150.20">
    <property type="entry name" value="5' to 3' exonuclease, C-terminal subdomain"/>
    <property type="match status" value="1"/>
</dbReference>
<feature type="domain" description="DNA-directed DNA polymerase family A palm" evidence="6">
    <location>
        <begin position="24"/>
        <end position="262"/>
    </location>
</feature>
<evidence type="ECO:0000256" key="1">
    <source>
        <dbReference type="ARBA" id="ARBA00012417"/>
    </source>
</evidence>
<keyword evidence="8" id="KW-1185">Reference proteome</keyword>
<dbReference type="GO" id="GO:0003887">
    <property type="term" value="F:DNA-directed DNA polymerase activity"/>
    <property type="evidence" value="ECO:0007669"/>
    <property type="project" value="UniProtKB-KW"/>
</dbReference>
<dbReference type="Pfam" id="PF00476">
    <property type="entry name" value="DNA_pol_A"/>
    <property type="match status" value="1"/>
</dbReference>
<evidence type="ECO:0000313" key="8">
    <source>
        <dbReference type="Proteomes" id="UP001208570"/>
    </source>
</evidence>
<dbReference type="PANTHER" id="PTHR10133">
    <property type="entry name" value="DNA POLYMERASE I"/>
    <property type="match status" value="1"/>
</dbReference>
<reference evidence="7" key="1">
    <citation type="journal article" date="2023" name="Mol. Biol. Evol.">
        <title>Third-Generation Sequencing Reveals the Adaptive Role of the Epigenome in Three Deep-Sea Polychaetes.</title>
        <authorList>
            <person name="Perez M."/>
            <person name="Aroh O."/>
            <person name="Sun Y."/>
            <person name="Lan Y."/>
            <person name="Juniper S.K."/>
            <person name="Young C.R."/>
            <person name="Angers B."/>
            <person name="Qian P.Y."/>
        </authorList>
    </citation>
    <scope>NUCLEOTIDE SEQUENCE</scope>
    <source>
        <strain evidence="7">P08H-3</strain>
    </source>
</reference>
<gene>
    <name evidence="7" type="ORF">LSH36_9g16022</name>
</gene>
<name>A0AAD9KD77_9ANNE</name>
<dbReference type="EMBL" id="JAODUP010000009">
    <property type="protein sequence ID" value="KAK2169549.1"/>
    <property type="molecule type" value="Genomic_DNA"/>
</dbReference>
<evidence type="ECO:0000313" key="7">
    <source>
        <dbReference type="EMBL" id="KAK2169549.1"/>
    </source>
</evidence>
<dbReference type="PROSITE" id="PS00447">
    <property type="entry name" value="DNA_POLYMERASE_A"/>
    <property type="match status" value="1"/>
</dbReference>
<dbReference type="PANTHER" id="PTHR10133:SF62">
    <property type="entry name" value="DNA POLYMERASE THETA"/>
    <property type="match status" value="1"/>
</dbReference>
<dbReference type="Proteomes" id="UP001208570">
    <property type="component" value="Unassembled WGS sequence"/>
</dbReference>
<keyword evidence="2" id="KW-0808">Transferase</keyword>
<evidence type="ECO:0000256" key="3">
    <source>
        <dbReference type="ARBA" id="ARBA00022695"/>
    </source>
</evidence>
<dbReference type="SUPFAM" id="SSF56672">
    <property type="entry name" value="DNA/RNA polymerases"/>
    <property type="match status" value="1"/>
</dbReference>
<dbReference type="CDD" id="cd08638">
    <property type="entry name" value="DNA_pol_A_theta"/>
    <property type="match status" value="1"/>
</dbReference>
<dbReference type="PRINTS" id="PR00868">
    <property type="entry name" value="DNAPOLI"/>
</dbReference>
<evidence type="ECO:0000259" key="6">
    <source>
        <dbReference type="SMART" id="SM00482"/>
    </source>
</evidence>
<dbReference type="GO" id="GO:0006261">
    <property type="term" value="P:DNA-templated DNA replication"/>
    <property type="evidence" value="ECO:0007669"/>
    <property type="project" value="InterPro"/>
</dbReference>
<dbReference type="InterPro" id="IPR019760">
    <property type="entry name" value="DNA-dir_DNA_pol_A_CS"/>
</dbReference>
<comment type="caution">
    <text evidence="7">The sequence shown here is derived from an EMBL/GenBank/DDBJ whole genome shotgun (WGS) entry which is preliminary data.</text>
</comment>
<protein>
    <recommendedName>
        <fullName evidence="1">DNA-directed DNA polymerase</fullName>
        <ecNumber evidence="1">2.7.7.7</ecNumber>
    </recommendedName>
</protein>
<evidence type="ECO:0000256" key="5">
    <source>
        <dbReference type="ARBA" id="ARBA00049244"/>
    </source>
</evidence>
<keyword evidence="4" id="KW-0239">DNA-directed DNA polymerase</keyword>
<dbReference type="EC" id="2.7.7.7" evidence="1"/>
<dbReference type="Gene3D" id="3.30.70.370">
    <property type="match status" value="1"/>
</dbReference>
<dbReference type="GO" id="GO:0003677">
    <property type="term" value="F:DNA binding"/>
    <property type="evidence" value="ECO:0007669"/>
    <property type="project" value="InterPro"/>
</dbReference>
<dbReference type="InterPro" id="IPR001098">
    <property type="entry name" value="DNA-dir_DNA_pol_A_palm_dom"/>
</dbReference>
<evidence type="ECO:0000256" key="4">
    <source>
        <dbReference type="ARBA" id="ARBA00022932"/>
    </source>
</evidence>